<name>A0A656KGA6_BLUGR</name>
<keyword evidence="1" id="KW-0732">Signal</keyword>
<organism evidence="2 3">
    <name type="scientific">Blumeria graminis f. sp. tritici 96224</name>
    <dbReference type="NCBI Taxonomy" id="1268274"/>
    <lineage>
        <taxon>Eukaryota</taxon>
        <taxon>Fungi</taxon>
        <taxon>Dikarya</taxon>
        <taxon>Ascomycota</taxon>
        <taxon>Pezizomycotina</taxon>
        <taxon>Leotiomycetes</taxon>
        <taxon>Erysiphales</taxon>
        <taxon>Erysiphaceae</taxon>
        <taxon>Blumeria</taxon>
    </lineage>
</organism>
<sequence length="110" mass="12373">MKALFAASIAGLPTLLLLVPTAYGLDHYRCESKQLFDYSVICGYAEQASFSQIQGGDPFFVSGNTYGAYRFTSHLPDGTPKNYLIQTVSVEPYRRLFEYNDGKWKLCNLI</sequence>
<dbReference type="OrthoDB" id="3603578at2759"/>
<feature type="chain" id="PRO_5024862246" evidence="1">
    <location>
        <begin position="25"/>
        <end position="110"/>
    </location>
</feature>
<evidence type="ECO:0000256" key="1">
    <source>
        <dbReference type="SAM" id="SignalP"/>
    </source>
</evidence>
<dbReference type="EMBL" id="KE375135">
    <property type="protein sequence ID" value="EPQ63054.1"/>
    <property type="molecule type" value="Genomic_DNA"/>
</dbReference>
<evidence type="ECO:0000313" key="3">
    <source>
        <dbReference type="Proteomes" id="UP000053110"/>
    </source>
</evidence>
<dbReference type="Proteomes" id="UP000053110">
    <property type="component" value="Unassembled WGS sequence"/>
</dbReference>
<reference evidence="3" key="1">
    <citation type="journal article" date="2013" name="Nat. Genet.">
        <title>The wheat powdery mildew genome shows the unique evolution of an obligate biotroph.</title>
        <authorList>
            <person name="Wicker T."/>
            <person name="Oberhaensli S."/>
            <person name="Parlange F."/>
            <person name="Buchmann J.P."/>
            <person name="Shatalina M."/>
            <person name="Roffler S."/>
            <person name="Ben-David R."/>
            <person name="Dolezel J."/>
            <person name="Simkova H."/>
            <person name="Schulze-Lefert P."/>
            <person name="Spanu P.D."/>
            <person name="Bruggmann R."/>
            <person name="Amselem J."/>
            <person name="Quesneville H."/>
            <person name="Ver Loren van Themaat E."/>
            <person name="Paape T."/>
            <person name="Shimizu K.K."/>
            <person name="Keller B."/>
        </authorList>
    </citation>
    <scope>NUCLEOTIDE SEQUENCE [LARGE SCALE GENOMIC DNA]</scope>
    <source>
        <strain evidence="3">96224</strain>
    </source>
</reference>
<evidence type="ECO:0000313" key="2">
    <source>
        <dbReference type="EMBL" id="EPQ63054.1"/>
    </source>
</evidence>
<dbReference type="AlphaFoldDB" id="A0A656KGA6"/>
<accession>A0A656KGA6</accession>
<gene>
    <name evidence="2" type="ORF">BGT96224_E3602</name>
</gene>
<feature type="signal peptide" evidence="1">
    <location>
        <begin position="1"/>
        <end position="24"/>
    </location>
</feature>
<proteinExistence type="predicted"/>
<protein>
    <submittedName>
        <fullName evidence="2">Putative secreted effector protein</fullName>
    </submittedName>
</protein>